<evidence type="ECO:0000256" key="2">
    <source>
        <dbReference type="ARBA" id="ARBA00023136"/>
    </source>
</evidence>
<dbReference type="PANTHER" id="PTHR37042">
    <property type="entry name" value="OUTER MEMBRANE PROTEIN RV1973"/>
    <property type="match status" value="1"/>
</dbReference>
<keyword evidence="4" id="KW-1185">Reference proteome</keyword>
<dbReference type="Proteomes" id="UP001432062">
    <property type="component" value="Chromosome"/>
</dbReference>
<dbReference type="PANTHER" id="PTHR37042:SF4">
    <property type="entry name" value="OUTER MEMBRANE PROTEIN RV1973"/>
    <property type="match status" value="1"/>
</dbReference>
<reference evidence="3" key="1">
    <citation type="submission" date="2022-10" db="EMBL/GenBank/DDBJ databases">
        <title>The complete genomes of actinobacterial strains from the NBC collection.</title>
        <authorList>
            <person name="Joergensen T.S."/>
            <person name="Alvarez Arevalo M."/>
            <person name="Sterndorff E.B."/>
            <person name="Faurdal D."/>
            <person name="Vuksanovic O."/>
            <person name="Mourched A.-S."/>
            <person name="Charusanti P."/>
            <person name="Shaw S."/>
            <person name="Blin K."/>
            <person name="Weber T."/>
        </authorList>
    </citation>
    <scope>NUCLEOTIDE SEQUENCE</scope>
    <source>
        <strain evidence="3">NBC_01482</strain>
    </source>
</reference>
<evidence type="ECO:0000256" key="1">
    <source>
        <dbReference type="ARBA" id="ARBA00004370"/>
    </source>
</evidence>
<keyword evidence="2" id="KW-0472">Membrane</keyword>
<gene>
    <name evidence="3" type="ORF">OG563_21270</name>
</gene>
<evidence type="ECO:0000313" key="3">
    <source>
        <dbReference type="EMBL" id="WUV50503.1"/>
    </source>
</evidence>
<name>A0ABZ1Z4P6_9NOCA</name>
<protein>
    <submittedName>
        <fullName evidence="3">H domain protein</fullName>
    </submittedName>
</protein>
<accession>A0ABZ1Z4P6</accession>
<comment type="subcellular location">
    <subcellularLocation>
        <location evidence="1">Membrane</location>
    </subcellularLocation>
</comment>
<evidence type="ECO:0000313" key="4">
    <source>
        <dbReference type="Proteomes" id="UP001432062"/>
    </source>
</evidence>
<dbReference type="RefSeq" id="WP_327095183.1">
    <property type="nucleotide sequence ID" value="NZ_CP109149.1"/>
</dbReference>
<sequence length="173" mass="18623">MSTASRIDSMRGGRRRLILVASAVALVIVALAAICGVTGYKYWNDRKSEQARTQAVPAAQRTVEAMFTYNFKTVDAELPKAADNLGGGFRDDYLKLIKEAIAPGAKEKELNVQATTQATGVVSAEPTHAVVLLYLNQVSTGKDSPQANISTSRVRVSLDKDDGRWLVSAVTPI</sequence>
<dbReference type="EMBL" id="CP109441">
    <property type="protein sequence ID" value="WUV50503.1"/>
    <property type="molecule type" value="Genomic_DNA"/>
</dbReference>
<organism evidence="3 4">
    <name type="scientific">Nocardia vinacea</name>
    <dbReference type="NCBI Taxonomy" id="96468"/>
    <lineage>
        <taxon>Bacteria</taxon>
        <taxon>Bacillati</taxon>
        <taxon>Actinomycetota</taxon>
        <taxon>Actinomycetes</taxon>
        <taxon>Mycobacteriales</taxon>
        <taxon>Nocardiaceae</taxon>
        <taxon>Nocardia</taxon>
    </lineage>
</organism>
<proteinExistence type="predicted"/>